<accession>A0A8S0YYM4</accession>
<dbReference type="SUPFAM" id="SSF57362">
    <property type="entry name" value="BPTI-like"/>
    <property type="match status" value="2"/>
</dbReference>
<keyword evidence="6" id="KW-1185">Reference proteome</keyword>
<evidence type="ECO:0000259" key="4">
    <source>
        <dbReference type="PROSITE" id="PS50279"/>
    </source>
</evidence>
<name>A0A8S0YYM4_ARCPL</name>
<dbReference type="CDD" id="cd00109">
    <property type="entry name" value="Kunitz-type"/>
    <property type="match status" value="1"/>
</dbReference>
<dbReference type="PROSITE" id="PS50279">
    <property type="entry name" value="BPTI_KUNITZ_2"/>
    <property type="match status" value="2"/>
</dbReference>
<evidence type="ECO:0000256" key="3">
    <source>
        <dbReference type="ARBA" id="ARBA00023157"/>
    </source>
</evidence>
<dbReference type="SMART" id="SM00131">
    <property type="entry name" value="KU"/>
    <property type="match status" value="1"/>
</dbReference>
<dbReference type="GO" id="GO:0004867">
    <property type="term" value="F:serine-type endopeptidase inhibitor activity"/>
    <property type="evidence" value="ECO:0007669"/>
    <property type="project" value="UniProtKB-KW"/>
</dbReference>
<proteinExistence type="predicted"/>
<dbReference type="Pfam" id="PF00014">
    <property type="entry name" value="Kunitz_BPTI"/>
    <property type="match status" value="2"/>
</dbReference>
<keyword evidence="3" id="KW-1015">Disulfide bond</keyword>
<protein>
    <recommendedName>
        <fullName evidence="4">BPTI/Kunitz inhibitor domain-containing protein</fullName>
    </recommendedName>
</protein>
<evidence type="ECO:0000256" key="1">
    <source>
        <dbReference type="ARBA" id="ARBA00022690"/>
    </source>
</evidence>
<dbReference type="PANTHER" id="PTHR10083:SF374">
    <property type="entry name" value="BPTI_KUNITZ INHIBITOR DOMAIN-CONTAINING PROTEIN"/>
    <property type="match status" value="1"/>
</dbReference>
<evidence type="ECO:0000256" key="2">
    <source>
        <dbReference type="ARBA" id="ARBA00022900"/>
    </source>
</evidence>
<dbReference type="PRINTS" id="PR00759">
    <property type="entry name" value="BASICPTASE"/>
</dbReference>
<organism evidence="5 6">
    <name type="scientific">Arctia plantaginis</name>
    <name type="common">Wood tiger moth</name>
    <name type="synonym">Phalaena plantaginis</name>
    <dbReference type="NCBI Taxonomy" id="874455"/>
    <lineage>
        <taxon>Eukaryota</taxon>
        <taxon>Metazoa</taxon>
        <taxon>Ecdysozoa</taxon>
        <taxon>Arthropoda</taxon>
        <taxon>Hexapoda</taxon>
        <taxon>Insecta</taxon>
        <taxon>Pterygota</taxon>
        <taxon>Neoptera</taxon>
        <taxon>Endopterygota</taxon>
        <taxon>Lepidoptera</taxon>
        <taxon>Glossata</taxon>
        <taxon>Ditrysia</taxon>
        <taxon>Noctuoidea</taxon>
        <taxon>Erebidae</taxon>
        <taxon>Arctiinae</taxon>
        <taxon>Arctia</taxon>
    </lineage>
</organism>
<keyword evidence="2" id="KW-0722">Serine protease inhibitor</keyword>
<sequence>MVGVCYRFFWGGCQGNGNRFDDRISCMNYCHINSTSGALRRPHFCELAFDFGTCFGHYNRWAWDKLEKTCKRRLYSGCGGNQNNFETRNECMATCLTAPNNTLNRLRKYTTCIPFTVDGMH</sequence>
<dbReference type="InterPro" id="IPR002223">
    <property type="entry name" value="Kunitz_BPTI"/>
</dbReference>
<evidence type="ECO:0000313" key="6">
    <source>
        <dbReference type="Proteomes" id="UP000494106"/>
    </source>
</evidence>
<dbReference type="Proteomes" id="UP000494106">
    <property type="component" value="Unassembled WGS sequence"/>
</dbReference>
<dbReference type="GO" id="GO:0005615">
    <property type="term" value="C:extracellular space"/>
    <property type="evidence" value="ECO:0007669"/>
    <property type="project" value="TreeGrafter"/>
</dbReference>
<gene>
    <name evidence="5" type="ORF">APLA_LOCUS2439</name>
</gene>
<dbReference type="PANTHER" id="PTHR10083">
    <property type="entry name" value="KUNITZ-TYPE PROTEASE INHIBITOR-RELATED"/>
    <property type="match status" value="1"/>
</dbReference>
<dbReference type="Gene3D" id="4.10.410.10">
    <property type="entry name" value="Pancreatic trypsin inhibitor Kunitz domain"/>
    <property type="match status" value="2"/>
</dbReference>
<comment type="caution">
    <text evidence="5">The sequence shown here is derived from an EMBL/GenBank/DDBJ whole genome shotgun (WGS) entry which is preliminary data.</text>
</comment>
<dbReference type="AlphaFoldDB" id="A0A8S0YYM4"/>
<feature type="domain" description="BPTI/Kunitz inhibitor" evidence="4">
    <location>
        <begin position="45"/>
        <end position="95"/>
    </location>
</feature>
<dbReference type="EMBL" id="CADEBC010000205">
    <property type="protein sequence ID" value="CAB3225267.1"/>
    <property type="molecule type" value="Genomic_DNA"/>
</dbReference>
<reference evidence="5 6" key="1">
    <citation type="submission" date="2020-04" db="EMBL/GenBank/DDBJ databases">
        <authorList>
            <person name="Wallbank WR R."/>
            <person name="Pardo Diaz C."/>
            <person name="Kozak K."/>
            <person name="Martin S."/>
            <person name="Jiggins C."/>
            <person name="Moest M."/>
            <person name="Warren A I."/>
            <person name="Byers J.R.P. K."/>
            <person name="Montejo-Kovacevich G."/>
            <person name="Yen C E."/>
        </authorList>
    </citation>
    <scope>NUCLEOTIDE SEQUENCE [LARGE SCALE GENOMIC DNA]</scope>
</reference>
<evidence type="ECO:0000313" key="5">
    <source>
        <dbReference type="EMBL" id="CAB3225267.1"/>
    </source>
</evidence>
<dbReference type="InterPro" id="IPR036880">
    <property type="entry name" value="Kunitz_BPTI_sf"/>
</dbReference>
<dbReference type="InterPro" id="IPR050098">
    <property type="entry name" value="TFPI/VKTCI-like"/>
</dbReference>
<dbReference type="OrthoDB" id="4473401at2759"/>
<keyword evidence="1" id="KW-0646">Protease inhibitor</keyword>
<feature type="domain" description="BPTI/Kunitz inhibitor" evidence="4">
    <location>
        <begin position="1"/>
        <end position="30"/>
    </location>
</feature>